<comment type="caution">
    <text evidence="3">The sequence shown here is derived from an EMBL/GenBank/DDBJ whole genome shotgun (WGS) entry which is preliminary data.</text>
</comment>
<keyword evidence="2" id="KW-0732">Signal</keyword>
<evidence type="ECO:0000256" key="1">
    <source>
        <dbReference type="SAM" id="Phobius"/>
    </source>
</evidence>
<proteinExistence type="predicted"/>
<keyword evidence="1" id="KW-0812">Transmembrane</keyword>
<gene>
    <name evidence="3" type="ORF">K7472_15725</name>
</gene>
<accession>A0ABS7QSY2</accession>
<sequence length="149" mass="15539">MVRRLLLVAALVLGVAAMHSFGHPMAPTGTMTATRSMTATTPMTSMSPMTPMTSTAVTAHASSVTGHQDVGRTADAAHGSRSLPAMDPMDVCLAVLGSWAVALLLLLGVAVLRRPGVLAAARALRLGRVRWPQPPPLSTALVRQSVLRI</sequence>
<organism evidence="3 4">
    <name type="scientific">Streptantibioticus parmotrematis</name>
    <dbReference type="NCBI Taxonomy" id="2873249"/>
    <lineage>
        <taxon>Bacteria</taxon>
        <taxon>Bacillati</taxon>
        <taxon>Actinomycetota</taxon>
        <taxon>Actinomycetes</taxon>
        <taxon>Kitasatosporales</taxon>
        <taxon>Streptomycetaceae</taxon>
        <taxon>Streptantibioticus</taxon>
    </lineage>
</organism>
<protein>
    <submittedName>
        <fullName evidence="3">Uncharacterized protein</fullName>
    </submittedName>
</protein>
<dbReference type="RefSeq" id="WP_222978388.1">
    <property type="nucleotide sequence ID" value="NZ_JAINVZ010000009.1"/>
</dbReference>
<dbReference type="EMBL" id="JAINVZ010000009">
    <property type="protein sequence ID" value="MBY8886303.1"/>
    <property type="molecule type" value="Genomic_DNA"/>
</dbReference>
<evidence type="ECO:0000256" key="2">
    <source>
        <dbReference type="SAM" id="SignalP"/>
    </source>
</evidence>
<feature type="transmembrane region" description="Helical" evidence="1">
    <location>
        <begin position="93"/>
        <end position="112"/>
    </location>
</feature>
<evidence type="ECO:0000313" key="4">
    <source>
        <dbReference type="Proteomes" id="UP001198565"/>
    </source>
</evidence>
<name>A0ABS7QSY2_9ACTN</name>
<evidence type="ECO:0000313" key="3">
    <source>
        <dbReference type="EMBL" id="MBY8886303.1"/>
    </source>
</evidence>
<keyword evidence="4" id="KW-1185">Reference proteome</keyword>
<feature type="signal peptide" evidence="2">
    <location>
        <begin position="1"/>
        <end position="26"/>
    </location>
</feature>
<dbReference type="Proteomes" id="UP001198565">
    <property type="component" value="Unassembled WGS sequence"/>
</dbReference>
<keyword evidence="1" id="KW-0472">Membrane</keyword>
<feature type="chain" id="PRO_5045560877" evidence="2">
    <location>
        <begin position="27"/>
        <end position="149"/>
    </location>
</feature>
<reference evidence="3 4" key="1">
    <citation type="submission" date="2021-08" db="EMBL/GenBank/DDBJ databases">
        <title>Streptomyces sp. PTM05 isolated from lichen.</title>
        <authorList>
            <person name="Somphong A."/>
            <person name="Phongsopitanun W."/>
            <person name="Tanasupawat S."/>
        </authorList>
    </citation>
    <scope>NUCLEOTIDE SEQUENCE [LARGE SCALE GENOMIC DNA]</scope>
    <source>
        <strain evidence="3 4">Ptm05</strain>
    </source>
</reference>
<keyword evidence="1" id="KW-1133">Transmembrane helix</keyword>